<dbReference type="InterPro" id="IPR038601">
    <property type="entry name" value="MttB-like_sf"/>
</dbReference>
<dbReference type="GO" id="GO:0032259">
    <property type="term" value="P:methylation"/>
    <property type="evidence" value="ECO:0007669"/>
    <property type="project" value="UniProtKB-KW"/>
</dbReference>
<proteinExistence type="inferred from homology"/>
<evidence type="ECO:0008006" key="6">
    <source>
        <dbReference type="Google" id="ProtNLM"/>
    </source>
</evidence>
<sequence>MKKRNISSYRVLEDVQMERIHERSMDMLGKLGVEVLGDEARRLFADAGCPVDRNRVYLPRKLVHEAISLKQDEIALYSRTGKRVAFQQDEIHVHNMGGATGIIDGETGALRDANRQDCIDMIKVLDGLDIVDNLVTPVYPQDIDQRLSLFYANKEALKYTTKPLDISGAGSITEAELTYEMLMLFRKSEKEMAEKPLSFAFISPVSPLILGKDETEIMIYLVKKGLPVCCTPCPITGLTAPVTMLGGLTLQNAEMLATFVLARLVDPEAKMIYCARLCSADLAKGIVVVGTPNEAVCSAAAVQMAQYYGLPADVYGAGTNAIMGDQQMAFEKMMEIILPAWAGAHNLSGVGDISKGIAMSYEQMVIDAEIFSAALHSLTALQDDEIDLGFEAIKDKINQGTEIIMHGNTLEYMRSRELYAKNRKLVNYEDYSMWINAEKKTIMEKAKIKVGEMIKSHQQVLDEDQEKELEKIFRFGREKLLK</sequence>
<dbReference type="AlphaFoldDB" id="A0A3G1KQS1"/>
<accession>A0A3G1KQS1</accession>
<dbReference type="InterPro" id="IPR010426">
    <property type="entry name" value="MTTB_MeTrfase"/>
</dbReference>
<organism evidence="4 5">
    <name type="scientific">Formimonas warabiya</name>
    <dbReference type="NCBI Taxonomy" id="1761012"/>
    <lineage>
        <taxon>Bacteria</taxon>
        <taxon>Bacillati</taxon>
        <taxon>Bacillota</taxon>
        <taxon>Clostridia</taxon>
        <taxon>Eubacteriales</taxon>
        <taxon>Peptococcaceae</taxon>
        <taxon>Candidatus Formimonas</taxon>
    </lineage>
</organism>
<keyword evidence="3" id="KW-0808">Transferase</keyword>
<keyword evidence="2" id="KW-0489">Methyltransferase</keyword>
<keyword evidence="5" id="KW-1185">Reference proteome</keyword>
<dbReference type="KEGG" id="fwa:DCMF_08525"/>
<comment type="similarity">
    <text evidence="1">Belongs to the trimethylamine methyltransferase family.</text>
</comment>
<name>A0A3G1KQS1_FORW1</name>
<dbReference type="RefSeq" id="WP_148134040.1">
    <property type="nucleotide sequence ID" value="NZ_CP017634.1"/>
</dbReference>
<gene>
    <name evidence="4" type="ORF">DCMF_08525</name>
</gene>
<evidence type="ECO:0000256" key="3">
    <source>
        <dbReference type="ARBA" id="ARBA00022679"/>
    </source>
</evidence>
<evidence type="ECO:0000313" key="4">
    <source>
        <dbReference type="EMBL" id="ATW24813.1"/>
    </source>
</evidence>
<dbReference type="GO" id="GO:0008168">
    <property type="term" value="F:methyltransferase activity"/>
    <property type="evidence" value="ECO:0007669"/>
    <property type="project" value="UniProtKB-KW"/>
</dbReference>
<evidence type="ECO:0000256" key="1">
    <source>
        <dbReference type="ARBA" id="ARBA00007137"/>
    </source>
</evidence>
<reference evidence="4 5" key="1">
    <citation type="submission" date="2016-10" db="EMBL/GenBank/DDBJ databases">
        <title>Complete Genome Sequence of Peptococcaceae strain DCMF.</title>
        <authorList>
            <person name="Edwards R.J."/>
            <person name="Holland S.I."/>
            <person name="Deshpande N.P."/>
            <person name="Wong Y.K."/>
            <person name="Ertan H."/>
            <person name="Manefield M."/>
            <person name="Russell T.L."/>
            <person name="Lee M.J."/>
        </authorList>
    </citation>
    <scope>NUCLEOTIDE SEQUENCE [LARGE SCALE GENOMIC DNA]</scope>
    <source>
        <strain evidence="4 5">DCMF</strain>
    </source>
</reference>
<dbReference type="GO" id="GO:0015948">
    <property type="term" value="P:methanogenesis"/>
    <property type="evidence" value="ECO:0007669"/>
    <property type="project" value="InterPro"/>
</dbReference>
<dbReference type="Pfam" id="PF06253">
    <property type="entry name" value="MTTB"/>
    <property type="match status" value="1"/>
</dbReference>
<dbReference type="Proteomes" id="UP000323521">
    <property type="component" value="Chromosome"/>
</dbReference>
<protein>
    <recommendedName>
        <fullName evidence="6">Trimethylamine methyltransferase</fullName>
    </recommendedName>
</protein>
<dbReference type="OrthoDB" id="5418352at2"/>
<dbReference type="EMBL" id="CP017634">
    <property type="protein sequence ID" value="ATW24813.1"/>
    <property type="molecule type" value="Genomic_DNA"/>
</dbReference>
<evidence type="ECO:0000313" key="5">
    <source>
        <dbReference type="Proteomes" id="UP000323521"/>
    </source>
</evidence>
<evidence type="ECO:0000256" key="2">
    <source>
        <dbReference type="ARBA" id="ARBA00022603"/>
    </source>
</evidence>
<dbReference type="Gene3D" id="3.20.20.480">
    <property type="entry name" value="Trimethylamine methyltransferase-like"/>
    <property type="match status" value="1"/>
</dbReference>